<evidence type="ECO:0000313" key="3">
    <source>
        <dbReference type="Proteomes" id="UP000292340"/>
    </source>
</evidence>
<proteinExistence type="predicted"/>
<evidence type="ECO:0000256" key="1">
    <source>
        <dbReference type="SAM" id="SignalP"/>
    </source>
</evidence>
<dbReference type="EMBL" id="PDXB01000096">
    <property type="protein sequence ID" value="RYN15802.1"/>
    <property type="molecule type" value="Genomic_DNA"/>
</dbReference>
<dbReference type="Proteomes" id="UP000292340">
    <property type="component" value="Unassembled WGS sequence"/>
</dbReference>
<gene>
    <name evidence="2" type="ORF">AA0115_g12788</name>
</gene>
<feature type="chain" id="PRO_5044309450" evidence="1">
    <location>
        <begin position="19"/>
        <end position="216"/>
    </location>
</feature>
<reference evidence="2" key="2">
    <citation type="journal article" date="2019" name="bioRxiv">
        <title>Genomics, evolutionary history and diagnostics of the Alternaria alternata species group including apple and Asian pear pathotypes.</title>
        <authorList>
            <person name="Armitage A.D."/>
            <person name="Cockerton H.M."/>
            <person name="Sreenivasaprasad S."/>
            <person name="Woodhall J.W."/>
            <person name="Lane C.R."/>
            <person name="Harrison R.J."/>
            <person name="Clarkson J.P."/>
        </authorList>
    </citation>
    <scope>NUCLEOTIDE SEQUENCE</scope>
    <source>
        <strain evidence="2">FERA 1164</strain>
    </source>
</reference>
<feature type="signal peptide" evidence="1">
    <location>
        <begin position="1"/>
        <end position="18"/>
    </location>
</feature>
<organism evidence="2 3">
    <name type="scientific">Alternaria tenuissima</name>
    <dbReference type="NCBI Taxonomy" id="119927"/>
    <lineage>
        <taxon>Eukaryota</taxon>
        <taxon>Fungi</taxon>
        <taxon>Dikarya</taxon>
        <taxon>Ascomycota</taxon>
        <taxon>Pezizomycotina</taxon>
        <taxon>Dothideomycetes</taxon>
        <taxon>Pleosporomycetidae</taxon>
        <taxon>Pleosporales</taxon>
        <taxon>Pleosporineae</taxon>
        <taxon>Pleosporaceae</taxon>
        <taxon>Alternaria</taxon>
        <taxon>Alternaria sect. Alternaria</taxon>
        <taxon>Alternaria alternata complex</taxon>
    </lineage>
</organism>
<accession>A0AB37VZM4</accession>
<name>A0AB37VZM4_9PLEO</name>
<reference evidence="2" key="1">
    <citation type="submission" date="2017-10" db="EMBL/GenBank/DDBJ databases">
        <authorList>
            <person name="Armitage A.D."/>
            <person name="Barbara D.J."/>
            <person name="Woodhall J.W."/>
            <person name="Sreenivasaprasad S."/>
            <person name="Lane C.R."/>
            <person name="Clarkson J.P."/>
            <person name="Harrison R.J."/>
        </authorList>
    </citation>
    <scope>NUCLEOTIDE SEQUENCE</scope>
    <source>
        <strain evidence="2">FERA 1164</strain>
    </source>
</reference>
<sequence>MHAFAFVIQLVLCGVARSQFSSGLDPNTLLSCGNGYVPSLTCEEPPPTSDMCACTCGNGMVYNQSQSFLVGSLPMPLDFTTPHRLENKPCTTEILQPWARVEVKRQPNTLAVSTIGTQAVEHAEDTILLVSDSANRCERFEVYVDDKLIGETSGEGLRDNRVCGSADECMKNGADHAYFTLPKGQHNIGLRWVQPTDACKGWHHGIGNIQILKPCL</sequence>
<protein>
    <submittedName>
        <fullName evidence="2">Uncharacterized protein</fullName>
    </submittedName>
</protein>
<comment type="caution">
    <text evidence="2">The sequence shown here is derived from an EMBL/GenBank/DDBJ whole genome shotgun (WGS) entry which is preliminary data.</text>
</comment>
<dbReference type="AlphaFoldDB" id="A0AB37VZM4"/>
<evidence type="ECO:0000313" key="2">
    <source>
        <dbReference type="EMBL" id="RYN15802.1"/>
    </source>
</evidence>
<keyword evidence="1" id="KW-0732">Signal</keyword>